<dbReference type="PANTHER" id="PTHR45566:SF2">
    <property type="entry name" value="NARL SUBFAMILY"/>
    <property type="match status" value="1"/>
</dbReference>
<gene>
    <name evidence="6" type="ORF">H9754_08170</name>
</gene>
<dbReference type="Gene3D" id="3.40.50.2300">
    <property type="match status" value="1"/>
</dbReference>
<evidence type="ECO:0000259" key="5">
    <source>
        <dbReference type="PROSITE" id="PS50110"/>
    </source>
</evidence>
<comment type="caution">
    <text evidence="6">The sequence shown here is derived from an EMBL/GenBank/DDBJ whole genome shotgun (WGS) entry which is preliminary data.</text>
</comment>
<protein>
    <recommendedName>
        <fullName evidence="1">Stage 0 sporulation protein A homolog</fullName>
    </recommendedName>
</protein>
<dbReference type="InterPro" id="IPR011006">
    <property type="entry name" value="CheY-like_superfamily"/>
</dbReference>
<evidence type="ECO:0000256" key="3">
    <source>
        <dbReference type="ARBA" id="ARBA00024867"/>
    </source>
</evidence>
<evidence type="ECO:0000256" key="4">
    <source>
        <dbReference type="PROSITE-ProRule" id="PRU00169"/>
    </source>
</evidence>
<accession>A0A9D2PIG7</accession>
<evidence type="ECO:0000313" key="6">
    <source>
        <dbReference type="EMBL" id="HJC50527.1"/>
    </source>
</evidence>
<dbReference type="PROSITE" id="PS50110">
    <property type="entry name" value="RESPONSE_REGULATORY"/>
    <property type="match status" value="1"/>
</dbReference>
<dbReference type="InterPro" id="IPR058245">
    <property type="entry name" value="NreC/VraR/RcsB-like_REC"/>
</dbReference>
<dbReference type="AlphaFoldDB" id="A0A9D2PIG7"/>
<dbReference type="InterPro" id="IPR001789">
    <property type="entry name" value="Sig_transdc_resp-reg_receiver"/>
</dbReference>
<dbReference type="SUPFAM" id="SSF52172">
    <property type="entry name" value="CheY-like"/>
    <property type="match status" value="1"/>
</dbReference>
<dbReference type="GO" id="GO:0000160">
    <property type="term" value="P:phosphorelay signal transduction system"/>
    <property type="evidence" value="ECO:0007669"/>
    <property type="project" value="InterPro"/>
</dbReference>
<comment type="function">
    <text evidence="3">May play the central regulatory role in sporulation. It may be an element of the effector pathway responsible for the activation of sporulation genes in response to nutritional stress. Spo0A may act in concert with spo0H (a sigma factor) to control the expression of some genes that are critical to the sporulation process.</text>
</comment>
<reference evidence="6" key="2">
    <citation type="submission" date="2021-04" db="EMBL/GenBank/DDBJ databases">
        <authorList>
            <person name="Gilroy R."/>
        </authorList>
    </citation>
    <scope>NUCLEOTIDE SEQUENCE</scope>
    <source>
        <strain evidence="6">ChiSjej3B21-8574</strain>
    </source>
</reference>
<dbReference type="PANTHER" id="PTHR45566">
    <property type="entry name" value="HTH-TYPE TRANSCRIPTIONAL REGULATOR YHJB-RELATED"/>
    <property type="match status" value="1"/>
</dbReference>
<keyword evidence="2" id="KW-0238">DNA-binding</keyword>
<dbReference type="Proteomes" id="UP000823904">
    <property type="component" value="Unassembled WGS sequence"/>
</dbReference>
<evidence type="ECO:0000256" key="2">
    <source>
        <dbReference type="ARBA" id="ARBA00023125"/>
    </source>
</evidence>
<dbReference type="SMART" id="SM00448">
    <property type="entry name" value="REC"/>
    <property type="match status" value="1"/>
</dbReference>
<proteinExistence type="predicted"/>
<reference evidence="6" key="1">
    <citation type="journal article" date="2021" name="PeerJ">
        <title>Extensive microbial diversity within the chicken gut microbiome revealed by metagenomics and culture.</title>
        <authorList>
            <person name="Gilroy R."/>
            <person name="Ravi A."/>
            <person name="Getino M."/>
            <person name="Pursley I."/>
            <person name="Horton D.L."/>
            <person name="Alikhan N.F."/>
            <person name="Baker D."/>
            <person name="Gharbi K."/>
            <person name="Hall N."/>
            <person name="Watson M."/>
            <person name="Adriaenssens E.M."/>
            <person name="Foster-Nyarko E."/>
            <person name="Jarju S."/>
            <person name="Secka A."/>
            <person name="Antonio M."/>
            <person name="Oren A."/>
            <person name="Chaudhuri R.R."/>
            <person name="La Ragione R."/>
            <person name="Hildebrand F."/>
            <person name="Pallen M.J."/>
        </authorList>
    </citation>
    <scope>NUCLEOTIDE SEQUENCE</scope>
    <source>
        <strain evidence="6">ChiSjej3B21-8574</strain>
    </source>
</reference>
<evidence type="ECO:0000256" key="1">
    <source>
        <dbReference type="ARBA" id="ARBA00018672"/>
    </source>
</evidence>
<name>A0A9D2PIG7_9FIRM</name>
<feature type="modified residue" description="4-aspartylphosphate" evidence="4">
    <location>
        <position position="57"/>
    </location>
</feature>
<evidence type="ECO:0000313" key="7">
    <source>
        <dbReference type="Proteomes" id="UP000823904"/>
    </source>
</evidence>
<dbReference type="InterPro" id="IPR051015">
    <property type="entry name" value="EvgA-like"/>
</dbReference>
<dbReference type="InterPro" id="IPR016032">
    <property type="entry name" value="Sig_transdc_resp-reg_C-effctor"/>
</dbReference>
<dbReference type="Pfam" id="PF00072">
    <property type="entry name" value="Response_reg"/>
    <property type="match status" value="1"/>
</dbReference>
<organism evidence="6 7">
    <name type="scientific">Candidatus Anaerostipes avistercoris</name>
    <dbReference type="NCBI Taxonomy" id="2838462"/>
    <lineage>
        <taxon>Bacteria</taxon>
        <taxon>Bacillati</taxon>
        <taxon>Bacillota</taxon>
        <taxon>Clostridia</taxon>
        <taxon>Lachnospirales</taxon>
        <taxon>Lachnospiraceae</taxon>
        <taxon>Anaerostipes</taxon>
    </lineage>
</organism>
<feature type="domain" description="Response regulatory" evidence="5">
    <location>
        <begin position="6"/>
        <end position="124"/>
    </location>
</feature>
<dbReference type="GO" id="GO:0006355">
    <property type="term" value="P:regulation of DNA-templated transcription"/>
    <property type="evidence" value="ECO:0007669"/>
    <property type="project" value="InterPro"/>
</dbReference>
<keyword evidence="4" id="KW-0597">Phosphoprotein</keyword>
<dbReference type="GO" id="GO:0003677">
    <property type="term" value="F:DNA binding"/>
    <property type="evidence" value="ECO:0007669"/>
    <property type="project" value="UniProtKB-KW"/>
</dbReference>
<dbReference type="CDD" id="cd17535">
    <property type="entry name" value="REC_NarL-like"/>
    <property type="match status" value="1"/>
</dbReference>
<dbReference type="EMBL" id="DWWD01000030">
    <property type="protein sequence ID" value="HJC50527.1"/>
    <property type="molecule type" value="Genomic_DNA"/>
</dbReference>
<dbReference type="SUPFAM" id="SSF46894">
    <property type="entry name" value="C-terminal effector domain of the bipartite response regulators"/>
    <property type="match status" value="1"/>
</dbReference>
<sequence>MKKMIKILMIEDDADFCYLIRKTLEKQKDFQVVGQCSDGFQALSLAKKYQPDIVLLDLNLSSGGLDGIRIGKEIRLQTDAKIVILTAFEDSDIILEACTGCFASAYVFKSQFKGLEEIIRNTAHGSTPQQHLIRSAVLAPLSPAERSVFDMLTGKSVTLHSSSKTIANQKTAILKKLGLKKYKDLIHIFSEKE</sequence>